<comment type="caution">
    <text evidence="1">The sequence shown here is derived from an EMBL/GenBank/DDBJ whole genome shotgun (WGS) entry which is preliminary data.</text>
</comment>
<accession>A0AA36N7S7</accession>
<organism evidence="1 2">
    <name type="scientific">Effrenium voratum</name>
    <dbReference type="NCBI Taxonomy" id="2562239"/>
    <lineage>
        <taxon>Eukaryota</taxon>
        <taxon>Sar</taxon>
        <taxon>Alveolata</taxon>
        <taxon>Dinophyceae</taxon>
        <taxon>Suessiales</taxon>
        <taxon>Symbiodiniaceae</taxon>
        <taxon>Effrenium</taxon>
    </lineage>
</organism>
<sequence>MVDDLDASFNLVACALELALPASVQKTHLSASEGHTEEQQEFLNNGGILIDSRSKQMAGFLLGQDPLHVYFRLVEAVDFRSIDSAFLLRCLRKLLRSWNYELEVTGVDQELEHVRAERTHDALPWLAVCSSNHLQEAATLPDILRSYFHGSVIPSNAHAILLRSVAFEWNHPDSGIMLPQCAKAVILDDIGRKTSMAGMSRAEVAKAVHAAVHTGPLTPENICKELGLLHGFAAHRLFEGMTAAGSLEWERAQFQYLKRVRKRPGGLKGSQVTPTRVWDSSKVAGGHNFAKAVQLQQKPLIVRGLMAAHEAKRWCVSQGYNISLGTVGVERFWRNMQRMSRNLARSQGSEETVYLVSVERWLREVQARACAGAGADFHGGAAALAAFRSAGERLANALLAGNDAGTCMQRVDATTPAMRSIYAMYLEGSL</sequence>
<dbReference type="EMBL" id="CAUJNA010002598">
    <property type="protein sequence ID" value="CAJ1393591.1"/>
    <property type="molecule type" value="Genomic_DNA"/>
</dbReference>
<evidence type="ECO:0000313" key="1">
    <source>
        <dbReference type="EMBL" id="CAJ1393591.1"/>
    </source>
</evidence>
<proteinExistence type="predicted"/>
<reference evidence="1" key="1">
    <citation type="submission" date="2023-08" db="EMBL/GenBank/DDBJ databases">
        <authorList>
            <person name="Chen Y."/>
            <person name="Shah S."/>
            <person name="Dougan E. K."/>
            <person name="Thang M."/>
            <person name="Chan C."/>
        </authorList>
    </citation>
    <scope>NUCLEOTIDE SEQUENCE</scope>
</reference>
<name>A0AA36N7S7_9DINO</name>
<evidence type="ECO:0000313" key="2">
    <source>
        <dbReference type="Proteomes" id="UP001178507"/>
    </source>
</evidence>
<gene>
    <name evidence="1" type="ORF">EVOR1521_LOCUS18421</name>
</gene>
<dbReference type="AlphaFoldDB" id="A0AA36N7S7"/>
<protein>
    <submittedName>
        <fullName evidence="1">Uncharacterized protein</fullName>
    </submittedName>
</protein>
<keyword evidence="2" id="KW-1185">Reference proteome</keyword>
<dbReference type="Proteomes" id="UP001178507">
    <property type="component" value="Unassembled WGS sequence"/>
</dbReference>